<dbReference type="AlphaFoldDB" id="A0A8J7G759"/>
<feature type="domain" description="DUF3817" evidence="7">
    <location>
        <begin position="11"/>
        <end position="97"/>
    </location>
</feature>
<name>A0A8J7G759_9FLAO</name>
<dbReference type="RefSeq" id="WP_194183641.1">
    <property type="nucleotide sequence ID" value="NZ_JADGIK010000008.1"/>
</dbReference>
<sequence length="105" mass="12460">MKNISEEQLKKWFRISCTWEAISCAILFLVAMPIKYQFGYVLPMPFAGCFHGFWFTAYLILLFVTKKSYKWDDEEFIFYIMFAFIPFATLSIHSKIKEAESNNNL</sequence>
<evidence type="ECO:0000256" key="2">
    <source>
        <dbReference type="ARBA" id="ARBA00022475"/>
    </source>
</evidence>
<comment type="subcellular location">
    <subcellularLocation>
        <location evidence="1">Cell membrane</location>
        <topology evidence="1">Multi-pass membrane protein</topology>
    </subcellularLocation>
</comment>
<protein>
    <submittedName>
        <fullName evidence="8">DUF3817 domain-containing protein</fullName>
    </submittedName>
</protein>
<evidence type="ECO:0000256" key="1">
    <source>
        <dbReference type="ARBA" id="ARBA00004651"/>
    </source>
</evidence>
<proteinExistence type="predicted"/>
<feature type="transmembrane region" description="Helical" evidence="6">
    <location>
        <begin position="12"/>
        <end position="34"/>
    </location>
</feature>
<reference evidence="8" key="1">
    <citation type="submission" date="2020-10" db="EMBL/GenBank/DDBJ databases">
        <authorList>
            <person name="Lu T."/>
            <person name="Wang Q."/>
            <person name="Han X."/>
        </authorList>
    </citation>
    <scope>NUCLEOTIDE SEQUENCE</scope>
    <source>
        <strain evidence="8">WQ 117</strain>
    </source>
</reference>
<organism evidence="8 9">
    <name type="scientific">Faecalibacter rhinopitheci</name>
    <dbReference type="NCBI Taxonomy" id="2779678"/>
    <lineage>
        <taxon>Bacteria</taxon>
        <taxon>Pseudomonadati</taxon>
        <taxon>Bacteroidota</taxon>
        <taxon>Flavobacteriia</taxon>
        <taxon>Flavobacteriales</taxon>
        <taxon>Weeksellaceae</taxon>
        <taxon>Faecalibacter</taxon>
    </lineage>
</organism>
<evidence type="ECO:0000256" key="6">
    <source>
        <dbReference type="SAM" id="Phobius"/>
    </source>
</evidence>
<evidence type="ECO:0000256" key="3">
    <source>
        <dbReference type="ARBA" id="ARBA00022692"/>
    </source>
</evidence>
<evidence type="ECO:0000256" key="4">
    <source>
        <dbReference type="ARBA" id="ARBA00022989"/>
    </source>
</evidence>
<evidence type="ECO:0000313" key="8">
    <source>
        <dbReference type="EMBL" id="MBF0598097.1"/>
    </source>
</evidence>
<accession>A0A8J7G759</accession>
<feature type="transmembrane region" description="Helical" evidence="6">
    <location>
        <begin position="76"/>
        <end position="96"/>
    </location>
</feature>
<evidence type="ECO:0000259" key="7">
    <source>
        <dbReference type="Pfam" id="PF12823"/>
    </source>
</evidence>
<dbReference type="GO" id="GO:0005886">
    <property type="term" value="C:plasma membrane"/>
    <property type="evidence" value="ECO:0007669"/>
    <property type="project" value="UniProtKB-SubCell"/>
</dbReference>
<dbReference type="InterPro" id="IPR023845">
    <property type="entry name" value="DUF3817_TM"/>
</dbReference>
<evidence type="ECO:0000313" key="9">
    <source>
        <dbReference type="Proteomes" id="UP000608754"/>
    </source>
</evidence>
<keyword evidence="3 6" id="KW-0812">Transmembrane</keyword>
<comment type="caution">
    <text evidence="8">The sequence shown here is derived from an EMBL/GenBank/DDBJ whole genome shotgun (WGS) entry which is preliminary data.</text>
</comment>
<evidence type="ECO:0000256" key="5">
    <source>
        <dbReference type="ARBA" id="ARBA00023136"/>
    </source>
</evidence>
<keyword evidence="2" id="KW-1003">Cell membrane</keyword>
<feature type="transmembrane region" description="Helical" evidence="6">
    <location>
        <begin position="40"/>
        <end position="64"/>
    </location>
</feature>
<keyword evidence="5 6" id="KW-0472">Membrane</keyword>
<dbReference type="Pfam" id="PF12823">
    <property type="entry name" value="DUF3817"/>
    <property type="match status" value="1"/>
</dbReference>
<keyword evidence="9" id="KW-1185">Reference proteome</keyword>
<dbReference type="EMBL" id="JADGIK010000008">
    <property type="protein sequence ID" value="MBF0598097.1"/>
    <property type="molecule type" value="Genomic_DNA"/>
</dbReference>
<dbReference type="NCBIfam" id="TIGR03954">
    <property type="entry name" value="integ_memb_HG"/>
    <property type="match status" value="1"/>
</dbReference>
<keyword evidence="4 6" id="KW-1133">Transmembrane helix</keyword>
<gene>
    <name evidence="8" type="ORF">IM532_11710</name>
</gene>
<dbReference type="Proteomes" id="UP000608754">
    <property type="component" value="Unassembled WGS sequence"/>
</dbReference>